<dbReference type="EMBL" id="FZNO01000010">
    <property type="protein sequence ID" value="SNR51750.1"/>
    <property type="molecule type" value="Genomic_DNA"/>
</dbReference>
<dbReference type="AlphaFoldDB" id="A0A238WZ70"/>
<keyword evidence="2" id="KW-1185">Reference proteome</keyword>
<dbReference type="Gene3D" id="1.10.443.10">
    <property type="entry name" value="Intergrase catalytic core"/>
    <property type="match status" value="1"/>
</dbReference>
<dbReference type="RefSeq" id="WP_089336652.1">
    <property type="nucleotide sequence ID" value="NZ_FZNO01000010.1"/>
</dbReference>
<dbReference type="GO" id="GO:0006310">
    <property type="term" value="P:DNA recombination"/>
    <property type="evidence" value="ECO:0007669"/>
    <property type="project" value="InterPro"/>
</dbReference>
<dbReference type="GO" id="GO:0015074">
    <property type="term" value="P:DNA integration"/>
    <property type="evidence" value="ECO:0007669"/>
    <property type="project" value="InterPro"/>
</dbReference>
<dbReference type="Proteomes" id="UP000198403">
    <property type="component" value="Unassembled WGS sequence"/>
</dbReference>
<reference evidence="1 2" key="1">
    <citation type="submission" date="2017-06" db="EMBL/GenBank/DDBJ databases">
        <authorList>
            <person name="Kim H.J."/>
            <person name="Triplett B.A."/>
        </authorList>
    </citation>
    <scope>NUCLEOTIDE SEQUENCE [LARGE SCALE GENOMIC DNA]</scope>
    <source>
        <strain evidence="1 2">DSM 44272</strain>
    </source>
</reference>
<evidence type="ECO:0000313" key="2">
    <source>
        <dbReference type="Proteomes" id="UP000198403"/>
    </source>
</evidence>
<name>A0A238WZ70_9ACTN</name>
<evidence type="ECO:0008006" key="3">
    <source>
        <dbReference type="Google" id="ProtNLM"/>
    </source>
</evidence>
<accession>A0A238WZ70</accession>
<proteinExistence type="predicted"/>
<sequence>MAEACARVLGLAATTDGGYGFSPKRVQKWLGHARFRTTTDTYVHEPCEDDDHVRMETRRPSERKAA</sequence>
<organism evidence="1 2">
    <name type="scientific">Blastococcus mobilis</name>
    <dbReference type="NCBI Taxonomy" id="1938746"/>
    <lineage>
        <taxon>Bacteria</taxon>
        <taxon>Bacillati</taxon>
        <taxon>Actinomycetota</taxon>
        <taxon>Actinomycetes</taxon>
        <taxon>Geodermatophilales</taxon>
        <taxon>Geodermatophilaceae</taxon>
        <taxon>Blastococcus</taxon>
    </lineage>
</organism>
<evidence type="ECO:0000313" key="1">
    <source>
        <dbReference type="EMBL" id="SNR51750.1"/>
    </source>
</evidence>
<dbReference type="GO" id="GO:0003677">
    <property type="term" value="F:DNA binding"/>
    <property type="evidence" value="ECO:0007669"/>
    <property type="project" value="InterPro"/>
</dbReference>
<dbReference type="InterPro" id="IPR013762">
    <property type="entry name" value="Integrase-like_cat_sf"/>
</dbReference>
<gene>
    <name evidence="1" type="ORF">SAMN06272737_110157</name>
</gene>
<dbReference type="OrthoDB" id="3175606at2"/>
<protein>
    <recommendedName>
        <fullName evidence="3">Phage integrase family protein</fullName>
    </recommendedName>
</protein>